<keyword evidence="10" id="KW-1185">Reference proteome</keyword>
<dbReference type="Proteomes" id="UP000198305">
    <property type="component" value="Unassembled WGS sequence"/>
</dbReference>
<dbReference type="OrthoDB" id="9769355at2"/>
<dbReference type="SUPFAM" id="SSF50022">
    <property type="entry name" value="ISP domain"/>
    <property type="match status" value="1"/>
</dbReference>
<dbReference type="AlphaFoldDB" id="A0A238YI64"/>
<evidence type="ECO:0000313" key="9">
    <source>
        <dbReference type="EMBL" id="SNR70283.1"/>
    </source>
</evidence>
<dbReference type="SUPFAM" id="SSF55961">
    <property type="entry name" value="Bet v1-like"/>
    <property type="match status" value="1"/>
</dbReference>
<dbReference type="Gene3D" id="2.102.10.10">
    <property type="entry name" value="Rieske [2Fe-2S] iron-sulphur domain"/>
    <property type="match status" value="1"/>
</dbReference>
<evidence type="ECO:0000256" key="7">
    <source>
        <dbReference type="ARBA" id="ARBA00023014"/>
    </source>
</evidence>
<keyword evidence="5" id="KW-0560">Oxidoreductase</keyword>
<protein>
    <submittedName>
        <fullName evidence="9">Phenylpropionate dioxygenase, large terminal subunit</fullName>
    </submittedName>
</protein>
<dbReference type="CDD" id="cd00680">
    <property type="entry name" value="RHO_alpha_C"/>
    <property type="match status" value="1"/>
</dbReference>
<gene>
    <name evidence="9" type="ORF">SAMN05192560_0588</name>
</gene>
<evidence type="ECO:0000256" key="5">
    <source>
        <dbReference type="ARBA" id="ARBA00023002"/>
    </source>
</evidence>
<evidence type="ECO:0000313" key="10">
    <source>
        <dbReference type="Proteomes" id="UP000198305"/>
    </source>
</evidence>
<dbReference type="InterPro" id="IPR036922">
    <property type="entry name" value="Rieske_2Fe-2S_sf"/>
</dbReference>
<dbReference type="CDD" id="cd03469">
    <property type="entry name" value="Rieske_RO_Alpha_N"/>
    <property type="match status" value="1"/>
</dbReference>
<comment type="cofactor">
    <cofactor evidence="1">
        <name>Fe cation</name>
        <dbReference type="ChEBI" id="CHEBI:24875"/>
    </cofactor>
</comment>
<comment type="similarity">
    <text evidence="2">Belongs to the bacterial ring-hydroxylating dioxygenase alpha subunit family.</text>
</comment>
<organism evidence="9 10">
    <name type="scientific">Methylobacillus rhizosphaerae</name>
    <dbReference type="NCBI Taxonomy" id="551994"/>
    <lineage>
        <taxon>Bacteria</taxon>
        <taxon>Pseudomonadati</taxon>
        <taxon>Pseudomonadota</taxon>
        <taxon>Betaproteobacteria</taxon>
        <taxon>Nitrosomonadales</taxon>
        <taxon>Methylophilaceae</taxon>
        <taxon>Methylobacillus</taxon>
    </lineage>
</organism>
<dbReference type="GO" id="GO:0051213">
    <property type="term" value="F:dioxygenase activity"/>
    <property type="evidence" value="ECO:0007669"/>
    <property type="project" value="UniProtKB-KW"/>
</dbReference>
<dbReference type="Gene3D" id="3.90.380.10">
    <property type="entry name" value="Naphthalene 1,2-dioxygenase Alpha Subunit, Chain A, domain 1"/>
    <property type="match status" value="2"/>
</dbReference>
<dbReference type="GO" id="GO:0051537">
    <property type="term" value="F:2 iron, 2 sulfur cluster binding"/>
    <property type="evidence" value="ECO:0007669"/>
    <property type="project" value="UniProtKB-KW"/>
</dbReference>
<dbReference type="InterPro" id="IPR015879">
    <property type="entry name" value="Ring_hydroxy_dOase_asu_C_dom"/>
</dbReference>
<keyword evidence="7" id="KW-0411">Iron-sulfur</keyword>
<dbReference type="Pfam" id="PF00848">
    <property type="entry name" value="Ring_hydroxyl_A"/>
    <property type="match status" value="1"/>
</dbReference>
<evidence type="ECO:0000256" key="6">
    <source>
        <dbReference type="ARBA" id="ARBA00023004"/>
    </source>
</evidence>
<dbReference type="EMBL" id="FZOA01000002">
    <property type="protein sequence ID" value="SNR70283.1"/>
    <property type="molecule type" value="Genomic_DNA"/>
</dbReference>
<evidence type="ECO:0000256" key="4">
    <source>
        <dbReference type="ARBA" id="ARBA00022723"/>
    </source>
</evidence>
<evidence type="ECO:0000256" key="3">
    <source>
        <dbReference type="ARBA" id="ARBA00022714"/>
    </source>
</evidence>
<dbReference type="RefSeq" id="WP_089374736.1">
    <property type="nucleotide sequence ID" value="NZ_FZOA01000002.1"/>
</dbReference>
<sequence length="374" mass="43234">MVSLASVTTLPTQGHDPQFSTQLPVSWYVDPAIYALEQQHLLAHAPQYLGHELMVPEIGSYHALEWMNNAKALIRNENGIELISNVCRHRQALMLKGSGKTKNIICPLHRWTYDTQGTLLGAPHFKENPCLHLNKVSLKNWQGLLFDGKRDIAQDLNKLGCKQSFDFTGYKLNRVIVDEYNFNWKTFIEVYLEDYHVGPFHPGLGNFVDCDDLNWEFGDWYSVQTVGVHKALEKSGSRIYDHWQSEVLRYNKQPPRHGAIWMVYYPFLMIEWYPNTLVVSHIIPRGPSSCTNVVEFYYPEDIALFEEEFVAAQQAAYTETAVEDMEICQRMHDGRVALAAQGLDERGPYQHPMETGMQHFHAWLRRQLDPHLDK</sequence>
<proteinExistence type="inferred from homology"/>
<keyword evidence="4" id="KW-0479">Metal-binding</keyword>
<dbReference type="InterPro" id="IPR001663">
    <property type="entry name" value="Rng_hydr_dOase-A"/>
</dbReference>
<reference evidence="10" key="1">
    <citation type="submission" date="2017-06" db="EMBL/GenBank/DDBJ databases">
        <authorList>
            <person name="Varghese N."/>
            <person name="Submissions S."/>
        </authorList>
    </citation>
    <scope>NUCLEOTIDE SEQUENCE [LARGE SCALE GENOMIC DNA]</scope>
    <source>
        <strain evidence="10">Ca-68</strain>
    </source>
</reference>
<evidence type="ECO:0000256" key="2">
    <source>
        <dbReference type="ARBA" id="ARBA00008751"/>
    </source>
</evidence>
<evidence type="ECO:0000256" key="1">
    <source>
        <dbReference type="ARBA" id="ARBA00001962"/>
    </source>
</evidence>
<feature type="domain" description="Rieske" evidence="8">
    <location>
        <begin position="50"/>
        <end position="147"/>
    </location>
</feature>
<keyword evidence="6" id="KW-0408">Iron</keyword>
<evidence type="ECO:0000259" key="8">
    <source>
        <dbReference type="PROSITE" id="PS51296"/>
    </source>
</evidence>
<accession>A0A238YI64</accession>
<dbReference type="PROSITE" id="PS51296">
    <property type="entry name" value="RIESKE"/>
    <property type="match status" value="1"/>
</dbReference>
<dbReference type="PANTHER" id="PTHR43756">
    <property type="entry name" value="CHOLINE MONOOXYGENASE, CHLOROPLASTIC"/>
    <property type="match status" value="1"/>
</dbReference>
<keyword evidence="9" id="KW-0223">Dioxygenase</keyword>
<name>A0A238YI64_9PROT</name>
<dbReference type="InterPro" id="IPR017941">
    <property type="entry name" value="Rieske_2Fe-2S"/>
</dbReference>
<dbReference type="PANTHER" id="PTHR43756:SF5">
    <property type="entry name" value="CHOLINE MONOOXYGENASE, CHLOROPLASTIC"/>
    <property type="match status" value="1"/>
</dbReference>
<keyword evidence="3" id="KW-0001">2Fe-2S</keyword>
<dbReference type="Pfam" id="PF00355">
    <property type="entry name" value="Rieske"/>
    <property type="match status" value="1"/>
</dbReference>
<dbReference type="GO" id="GO:0005506">
    <property type="term" value="F:iron ion binding"/>
    <property type="evidence" value="ECO:0007669"/>
    <property type="project" value="InterPro"/>
</dbReference>